<dbReference type="EMBL" id="FJOG01000091">
    <property type="protein sequence ID" value="CZR70046.1"/>
    <property type="molecule type" value="Genomic_DNA"/>
</dbReference>
<accession>A0A1L7XYL2</accession>
<dbReference type="InterPro" id="IPR010730">
    <property type="entry name" value="HET"/>
</dbReference>
<keyword evidence="3" id="KW-1185">Reference proteome</keyword>
<dbReference type="AlphaFoldDB" id="A0A1L7XYL2"/>
<reference evidence="2 3" key="1">
    <citation type="submission" date="2016-03" db="EMBL/GenBank/DDBJ databases">
        <authorList>
            <person name="Ploux O."/>
        </authorList>
    </citation>
    <scope>NUCLEOTIDE SEQUENCE [LARGE SCALE GENOMIC DNA]</scope>
    <source>
        <strain evidence="2 3">UAMH 11012</strain>
    </source>
</reference>
<feature type="domain" description="Heterokaryon incompatibility" evidence="1">
    <location>
        <begin position="57"/>
        <end position="150"/>
    </location>
</feature>
<sequence>MSSAYAYQPLAKARAEIRLLTLDYPPTPLREVHSEPEARRPISGSLGHVSLDERPSYKALSYAWGALASPRYPILVDGDTIMVTQNLHEALELLQTLPRIPTLWIDAVCINQADDDEKRTQVPLMHRIYGEAEEVLIWLGPAADQSTEAIRLLVGWAYRFAAFLEEHGVDGVYPDTPLRELMVQITDGFPRAIIHCGDVAVAWSDVERVIEMFSYPDACNGLDVMALALEICQHAHLRRLHLDYLGRYRDWLPGLTWEELLGITCEWPFMPEATDERDRIYGLMGLLLEEDRFNVPVDYSSESTAARIAFDVSCVVIGRTGPRCMIYCNDARPRPSGLPTWAPNWYSCQSGNFRAWNDVYDAAKGTTWTLRLLSMSFANPKLKLRGILVGHIGKTLTKDARSSSDSKPTLQSFQSWESELASTLRKTADAACTGAAASFCDRLWWLAIMGIPSSGRWPVTDFERRQLLAAYEVFVGIRQPPDSLDIDKRHGWYEEESAFYRKALKFDKYRPFVTTNGYPGLGQASVQVDDRVAIFQGCSVPFTIRQQEDGDYHLKGPSYVLGIMDGEVMENGPDFQEIVLV</sequence>
<gene>
    <name evidence="2" type="ORF">PAC_19947</name>
</gene>
<evidence type="ECO:0000259" key="1">
    <source>
        <dbReference type="Pfam" id="PF06985"/>
    </source>
</evidence>
<dbReference type="OrthoDB" id="3553147at2759"/>
<dbReference type="PANTHER" id="PTHR24148">
    <property type="entry name" value="ANKYRIN REPEAT DOMAIN-CONTAINING PROTEIN 39 HOMOLOG-RELATED"/>
    <property type="match status" value="1"/>
</dbReference>
<proteinExistence type="predicted"/>
<evidence type="ECO:0000313" key="2">
    <source>
        <dbReference type="EMBL" id="CZR70046.1"/>
    </source>
</evidence>
<dbReference type="Pfam" id="PF06985">
    <property type="entry name" value="HET"/>
    <property type="match status" value="1"/>
</dbReference>
<protein>
    <recommendedName>
        <fullName evidence="1">Heterokaryon incompatibility domain-containing protein</fullName>
    </recommendedName>
</protein>
<evidence type="ECO:0000313" key="3">
    <source>
        <dbReference type="Proteomes" id="UP000184330"/>
    </source>
</evidence>
<name>A0A1L7XYL2_9HELO</name>
<dbReference type="Proteomes" id="UP000184330">
    <property type="component" value="Unassembled WGS sequence"/>
</dbReference>
<dbReference type="PANTHER" id="PTHR24148:SF64">
    <property type="entry name" value="HETEROKARYON INCOMPATIBILITY DOMAIN-CONTAINING PROTEIN"/>
    <property type="match status" value="1"/>
</dbReference>
<organism evidence="2 3">
    <name type="scientific">Phialocephala subalpina</name>
    <dbReference type="NCBI Taxonomy" id="576137"/>
    <lineage>
        <taxon>Eukaryota</taxon>
        <taxon>Fungi</taxon>
        <taxon>Dikarya</taxon>
        <taxon>Ascomycota</taxon>
        <taxon>Pezizomycotina</taxon>
        <taxon>Leotiomycetes</taxon>
        <taxon>Helotiales</taxon>
        <taxon>Mollisiaceae</taxon>
        <taxon>Phialocephala</taxon>
        <taxon>Phialocephala fortinii species complex</taxon>
    </lineage>
</organism>
<dbReference type="InterPro" id="IPR052895">
    <property type="entry name" value="HetReg/Transcr_Mod"/>
</dbReference>
<dbReference type="STRING" id="576137.A0A1L7XYL2"/>
<dbReference type="Pfam" id="PF26639">
    <property type="entry name" value="Het-6_barrel"/>
    <property type="match status" value="1"/>
</dbReference>